<dbReference type="GO" id="GO:0006865">
    <property type="term" value="P:amino acid transport"/>
    <property type="evidence" value="ECO:0007669"/>
    <property type="project" value="TreeGrafter"/>
</dbReference>
<evidence type="ECO:0000256" key="4">
    <source>
        <dbReference type="ARBA" id="ARBA00022475"/>
    </source>
</evidence>
<dbReference type="NCBIfam" id="TIGR01726">
    <property type="entry name" value="HEQRo_perm_3TM"/>
    <property type="match status" value="1"/>
</dbReference>
<feature type="transmembrane region" description="Helical" evidence="8">
    <location>
        <begin position="29"/>
        <end position="53"/>
    </location>
</feature>
<dbReference type="CDD" id="cd06261">
    <property type="entry name" value="TM_PBP2"/>
    <property type="match status" value="1"/>
</dbReference>
<feature type="transmembrane region" description="Helical" evidence="8">
    <location>
        <begin position="211"/>
        <end position="230"/>
    </location>
</feature>
<dbReference type="EMBL" id="FMJC01000002">
    <property type="protein sequence ID" value="SCM74737.1"/>
    <property type="molecule type" value="Genomic_DNA"/>
</dbReference>
<keyword evidence="6 8" id="KW-1133">Transmembrane helix</keyword>
<feature type="transmembrane region" description="Helical" evidence="8">
    <location>
        <begin position="65"/>
        <end position="88"/>
    </location>
</feature>
<evidence type="ECO:0000256" key="2">
    <source>
        <dbReference type="ARBA" id="ARBA00010072"/>
    </source>
</evidence>
<dbReference type="Gene3D" id="1.10.3720.10">
    <property type="entry name" value="MetI-like"/>
    <property type="match status" value="1"/>
</dbReference>
<gene>
    <name evidence="10" type="primary">gltJ</name>
    <name evidence="10" type="ORF">KL86DES1_22123</name>
</gene>
<evidence type="ECO:0000256" key="8">
    <source>
        <dbReference type="RuleBase" id="RU363032"/>
    </source>
</evidence>
<evidence type="ECO:0000256" key="3">
    <source>
        <dbReference type="ARBA" id="ARBA00022448"/>
    </source>
</evidence>
<keyword evidence="5 8" id="KW-0812">Transmembrane</keyword>
<dbReference type="PROSITE" id="PS50928">
    <property type="entry name" value="ABC_TM1"/>
    <property type="match status" value="1"/>
</dbReference>
<feature type="domain" description="ABC transmembrane type-1" evidence="9">
    <location>
        <begin position="29"/>
        <end position="230"/>
    </location>
</feature>
<dbReference type="GO" id="GO:0043190">
    <property type="term" value="C:ATP-binding cassette (ABC) transporter complex"/>
    <property type="evidence" value="ECO:0007669"/>
    <property type="project" value="InterPro"/>
</dbReference>
<comment type="subcellular location">
    <subcellularLocation>
        <location evidence="1">Cell inner membrane</location>
        <topology evidence="1">Multi-pass membrane protein</topology>
    </subcellularLocation>
    <subcellularLocation>
        <location evidence="8">Cell membrane</location>
        <topology evidence="8">Multi-pass membrane protein</topology>
    </subcellularLocation>
</comment>
<dbReference type="GO" id="GO:0022857">
    <property type="term" value="F:transmembrane transporter activity"/>
    <property type="evidence" value="ECO:0007669"/>
    <property type="project" value="InterPro"/>
</dbReference>
<dbReference type="AlphaFoldDB" id="A0A212LB85"/>
<organism evidence="10">
    <name type="scientific">uncultured Desulfovibrio sp</name>
    <dbReference type="NCBI Taxonomy" id="167968"/>
    <lineage>
        <taxon>Bacteria</taxon>
        <taxon>Pseudomonadati</taxon>
        <taxon>Thermodesulfobacteriota</taxon>
        <taxon>Desulfovibrionia</taxon>
        <taxon>Desulfovibrionales</taxon>
        <taxon>Desulfovibrionaceae</taxon>
        <taxon>Desulfovibrio</taxon>
        <taxon>environmental samples</taxon>
    </lineage>
</organism>
<keyword evidence="3 8" id="KW-0813">Transport</keyword>
<keyword evidence="4" id="KW-1003">Cell membrane</keyword>
<dbReference type="PANTHER" id="PTHR30614:SF42">
    <property type="entry name" value="GLUTAMATE_ASPARTATE IMPORT PERMEASE PROTEIN GLTJ"/>
    <property type="match status" value="1"/>
</dbReference>
<dbReference type="Pfam" id="PF00528">
    <property type="entry name" value="BPD_transp_1"/>
    <property type="match status" value="1"/>
</dbReference>
<feature type="transmembrane region" description="Helical" evidence="8">
    <location>
        <begin position="108"/>
        <end position="127"/>
    </location>
</feature>
<dbReference type="InterPro" id="IPR043429">
    <property type="entry name" value="ArtM/GltK/GlnP/TcyL/YhdX-like"/>
</dbReference>
<dbReference type="InterPro" id="IPR035906">
    <property type="entry name" value="MetI-like_sf"/>
</dbReference>
<keyword evidence="7 8" id="KW-0472">Membrane</keyword>
<accession>A0A212LB85</accession>
<sequence length="249" mass="28028">MQANWNWGIFFEQAPFGNVTYLNWLIDGFLTTAALFICAWIVAFIVGSFFGILRTLPSNFFRSVGATYVAIFRNIPLIVQFFIWYLAAPDLLPYDLSVWFKSELNPNAQFFILSTCALGLFTGARVCEQVRSGILALSRGQRYAALALGLTLPQTYRYVLLPNAYRIIIPPLTSEMLNMVKNTAVASTIGLVELTSQANRLLEFSGFAYESFIAVTLAYVFLNFIVMRLMRMLEKKMRLPSTGMGGKNV</sequence>
<dbReference type="InterPro" id="IPR000515">
    <property type="entry name" value="MetI-like"/>
</dbReference>
<comment type="similarity">
    <text evidence="2">Belongs to the binding-protein-dependent transport system permease family. HisMQ subfamily.</text>
</comment>
<evidence type="ECO:0000256" key="6">
    <source>
        <dbReference type="ARBA" id="ARBA00022989"/>
    </source>
</evidence>
<evidence type="ECO:0000256" key="7">
    <source>
        <dbReference type="ARBA" id="ARBA00023136"/>
    </source>
</evidence>
<reference evidence="10" key="1">
    <citation type="submission" date="2016-08" db="EMBL/GenBank/DDBJ databases">
        <authorList>
            <person name="Seilhamer J.J."/>
        </authorList>
    </citation>
    <scope>NUCLEOTIDE SEQUENCE</scope>
    <source>
        <strain evidence="10">86-1</strain>
    </source>
</reference>
<evidence type="ECO:0000313" key="10">
    <source>
        <dbReference type="EMBL" id="SCM74737.1"/>
    </source>
</evidence>
<dbReference type="InterPro" id="IPR010065">
    <property type="entry name" value="AA_ABC_transptr_permease_3TM"/>
</dbReference>
<dbReference type="PANTHER" id="PTHR30614">
    <property type="entry name" value="MEMBRANE COMPONENT OF AMINO ACID ABC TRANSPORTER"/>
    <property type="match status" value="1"/>
</dbReference>
<proteinExistence type="inferred from homology"/>
<feature type="transmembrane region" description="Helical" evidence="8">
    <location>
        <begin position="143"/>
        <end position="161"/>
    </location>
</feature>
<dbReference type="RefSeq" id="WP_179981304.1">
    <property type="nucleotide sequence ID" value="NZ_LT608333.1"/>
</dbReference>
<name>A0A212LB85_9BACT</name>
<dbReference type="SUPFAM" id="SSF161098">
    <property type="entry name" value="MetI-like"/>
    <property type="match status" value="1"/>
</dbReference>
<evidence type="ECO:0000259" key="9">
    <source>
        <dbReference type="PROSITE" id="PS50928"/>
    </source>
</evidence>
<evidence type="ECO:0000256" key="1">
    <source>
        <dbReference type="ARBA" id="ARBA00004429"/>
    </source>
</evidence>
<protein>
    <submittedName>
        <fullName evidence="10">Glutamate and aspartate transporter subunit membrane component of ABC superfamily</fullName>
    </submittedName>
</protein>
<evidence type="ECO:0000256" key="5">
    <source>
        <dbReference type="ARBA" id="ARBA00022692"/>
    </source>
</evidence>